<keyword evidence="6" id="KW-1185">Reference proteome</keyword>
<comment type="similarity">
    <text evidence="1">Belongs to the Gfo/Idh/MocA family.</text>
</comment>
<dbReference type="HOGENOM" id="CLU_023194_0_2_1"/>
<dbReference type="CTD" id="20238280"/>
<dbReference type="Gene3D" id="3.40.50.720">
    <property type="entry name" value="NAD(P)-binding Rossmann-like Domain"/>
    <property type="match status" value="1"/>
</dbReference>
<dbReference type="KEGG" id="lgi:LOTGIDRAFT_160080"/>
<evidence type="ECO:0000259" key="4">
    <source>
        <dbReference type="Pfam" id="PF22725"/>
    </source>
</evidence>
<dbReference type="Gene3D" id="3.30.360.10">
    <property type="entry name" value="Dihydrodipicolinate Reductase, domain 2"/>
    <property type="match status" value="2"/>
</dbReference>
<dbReference type="InterPro" id="IPR036291">
    <property type="entry name" value="NAD(P)-bd_dom_sf"/>
</dbReference>
<dbReference type="Proteomes" id="UP000030746">
    <property type="component" value="Unassembled WGS sequence"/>
</dbReference>
<dbReference type="SUPFAM" id="SSF51735">
    <property type="entry name" value="NAD(P)-binding Rossmann-fold domains"/>
    <property type="match status" value="1"/>
</dbReference>
<dbReference type="RefSeq" id="XP_009053210.1">
    <property type="nucleotide sequence ID" value="XM_009054962.1"/>
</dbReference>
<reference evidence="5 6" key="1">
    <citation type="journal article" date="2013" name="Nature">
        <title>Insights into bilaterian evolution from three spiralian genomes.</title>
        <authorList>
            <person name="Simakov O."/>
            <person name="Marletaz F."/>
            <person name="Cho S.J."/>
            <person name="Edsinger-Gonzales E."/>
            <person name="Havlak P."/>
            <person name="Hellsten U."/>
            <person name="Kuo D.H."/>
            <person name="Larsson T."/>
            <person name="Lv J."/>
            <person name="Arendt D."/>
            <person name="Savage R."/>
            <person name="Osoegawa K."/>
            <person name="de Jong P."/>
            <person name="Grimwood J."/>
            <person name="Chapman J.A."/>
            <person name="Shapiro H."/>
            <person name="Aerts A."/>
            <person name="Otillar R.P."/>
            <person name="Terry A.Y."/>
            <person name="Boore J.L."/>
            <person name="Grigoriev I.V."/>
            <person name="Lindberg D.R."/>
            <person name="Seaver E.C."/>
            <person name="Weisblat D.A."/>
            <person name="Putnam N.H."/>
            <person name="Rokhsar D.S."/>
        </authorList>
    </citation>
    <scope>NUCLEOTIDE SEQUENCE [LARGE SCALE GENOMIC DNA]</scope>
</reference>
<dbReference type="OrthoDB" id="64915at2759"/>
<evidence type="ECO:0000259" key="3">
    <source>
        <dbReference type="Pfam" id="PF01408"/>
    </source>
</evidence>
<dbReference type="Pfam" id="PF01408">
    <property type="entry name" value="GFO_IDH_MocA"/>
    <property type="match status" value="1"/>
</dbReference>
<dbReference type="PANTHER" id="PTHR42840:SF3">
    <property type="entry name" value="BINDING ROSSMANN FOLD OXIDOREDUCTASE, PUTATIVE (AFU_ORTHOLOGUE AFUA_2G10240)-RELATED"/>
    <property type="match status" value="1"/>
</dbReference>
<dbReference type="STRING" id="225164.V4AMU7"/>
<accession>V4AMU7</accession>
<evidence type="ECO:0000313" key="6">
    <source>
        <dbReference type="Proteomes" id="UP000030746"/>
    </source>
</evidence>
<evidence type="ECO:0000313" key="5">
    <source>
        <dbReference type="EMBL" id="ESO96095.1"/>
    </source>
</evidence>
<evidence type="ECO:0000256" key="2">
    <source>
        <dbReference type="ARBA" id="ARBA00023002"/>
    </source>
</evidence>
<dbReference type="GO" id="GO:0006740">
    <property type="term" value="P:NADPH regeneration"/>
    <property type="evidence" value="ECO:0007669"/>
    <property type="project" value="TreeGrafter"/>
</dbReference>
<gene>
    <name evidence="5" type="ORF">LOTGIDRAFT_160080</name>
</gene>
<dbReference type="EMBL" id="KB201549">
    <property type="protein sequence ID" value="ESO96095.1"/>
    <property type="molecule type" value="Genomic_DNA"/>
</dbReference>
<dbReference type="GO" id="GO:0005737">
    <property type="term" value="C:cytoplasm"/>
    <property type="evidence" value="ECO:0007669"/>
    <property type="project" value="TreeGrafter"/>
</dbReference>
<dbReference type="SUPFAM" id="SSF55347">
    <property type="entry name" value="Glyceraldehyde-3-phosphate dehydrogenase-like, C-terminal domain"/>
    <property type="match status" value="1"/>
</dbReference>
<dbReference type="PANTHER" id="PTHR42840">
    <property type="entry name" value="NAD(P)-BINDING ROSSMANN-FOLD SUPERFAMILY PROTEIN-RELATED"/>
    <property type="match status" value="1"/>
</dbReference>
<dbReference type="AlphaFoldDB" id="V4AMU7"/>
<feature type="domain" description="Gfo/Idh/MocA-like oxidoreductase N-terminal" evidence="3">
    <location>
        <begin position="57"/>
        <end position="180"/>
    </location>
</feature>
<dbReference type="GO" id="GO:0016491">
    <property type="term" value="F:oxidoreductase activity"/>
    <property type="evidence" value="ECO:0007669"/>
    <property type="project" value="UniProtKB-KW"/>
</dbReference>
<organism evidence="5 6">
    <name type="scientific">Lottia gigantea</name>
    <name type="common">Giant owl limpet</name>
    <dbReference type="NCBI Taxonomy" id="225164"/>
    <lineage>
        <taxon>Eukaryota</taxon>
        <taxon>Metazoa</taxon>
        <taxon>Spiralia</taxon>
        <taxon>Lophotrochozoa</taxon>
        <taxon>Mollusca</taxon>
        <taxon>Gastropoda</taxon>
        <taxon>Patellogastropoda</taxon>
        <taxon>Lottioidea</taxon>
        <taxon>Lottiidae</taxon>
        <taxon>Lottia</taxon>
    </lineage>
</organism>
<dbReference type="OMA" id="FRDHPCP"/>
<protein>
    <recommendedName>
        <fullName evidence="7">Gfo/Idh/MocA-like oxidoreductase N-terminal domain-containing protein</fullName>
    </recommendedName>
</protein>
<dbReference type="GO" id="GO:0000166">
    <property type="term" value="F:nucleotide binding"/>
    <property type="evidence" value="ECO:0007669"/>
    <property type="project" value="InterPro"/>
</dbReference>
<dbReference type="GeneID" id="20238280"/>
<dbReference type="Pfam" id="PF22725">
    <property type="entry name" value="GFO_IDH_MocA_C3"/>
    <property type="match status" value="1"/>
</dbReference>
<dbReference type="InterPro" id="IPR055170">
    <property type="entry name" value="GFO_IDH_MocA-like_dom"/>
</dbReference>
<dbReference type="InterPro" id="IPR000683">
    <property type="entry name" value="Gfo/Idh/MocA-like_OxRdtase_N"/>
</dbReference>
<keyword evidence="2" id="KW-0560">Oxidoreductase</keyword>
<feature type="domain" description="GFO/IDH/MocA-like oxidoreductase" evidence="4">
    <location>
        <begin position="189"/>
        <end position="304"/>
    </location>
</feature>
<evidence type="ECO:0000256" key="1">
    <source>
        <dbReference type="ARBA" id="ARBA00010928"/>
    </source>
</evidence>
<evidence type="ECO:0008006" key="7">
    <source>
        <dbReference type="Google" id="ProtNLM"/>
    </source>
</evidence>
<name>V4AMU7_LOTGI</name>
<proteinExistence type="inferred from homology"/>
<sequence>MFARNFKRIIPRVVNLSCGLENVVKYGQKSFTRNIAPASIRVVRYSQLRELDELKPVNIGVIGCGRIAQVHIKNLFNIRGVNLHWLVDNKTENIEQIQRYFCLQHVNGYNVDRLDGLLDDPSLDGVLVLSSTSVHTEQCCQVLKKGKAVFVEKPAGETIQDISHCFETAEKQKQVLVTGYNRRFDASFQELYSSFHNGSIGKPIFIKLTSRDCPRPSIEFLKSCDQEGCNLISDMAIHDIDTLVWLTKAEQPESVFVQTHIHHPDMVAGGWEDAVMMMLKYTSGIIACIDVVRESKYGYDIRVEDNTEFNQGVIQHIHSMRKSPFLYHRMQRFDWIVFGDQGQLTVGPCRTTSLRRDKASGSTTSNLQYSFLDRFEKAYKNELEHFIQCVRGKEKSSVKKDESLMTWLIIEKALESWRNKNVVYF</sequence>